<accession>A0ABM0MYF3</accession>
<proteinExistence type="inferred from homology"/>
<keyword evidence="12" id="KW-1185">Reference proteome</keyword>
<evidence type="ECO:0000313" key="13">
    <source>
        <dbReference type="RefSeq" id="XP_006825044.1"/>
    </source>
</evidence>
<dbReference type="PANTHER" id="PTHR11987:SF36">
    <property type="entry name" value="SIA-ALPHA-2,3-GAL-BETA-1,4-GLCNAC-R:ALPHA 2,8-SIALYLTRANSFERASE"/>
    <property type="match status" value="1"/>
</dbReference>
<dbReference type="InterPro" id="IPR001675">
    <property type="entry name" value="Glyco_trans_29"/>
</dbReference>
<evidence type="ECO:0000256" key="5">
    <source>
        <dbReference type="ARBA" id="ARBA00022692"/>
    </source>
</evidence>
<evidence type="ECO:0000256" key="1">
    <source>
        <dbReference type="ARBA" id="ARBA00004323"/>
    </source>
</evidence>
<evidence type="ECO:0000256" key="7">
    <source>
        <dbReference type="ARBA" id="ARBA00022989"/>
    </source>
</evidence>
<keyword evidence="7 11" id="KW-1133">Transmembrane helix</keyword>
<evidence type="ECO:0000256" key="9">
    <source>
        <dbReference type="ARBA" id="ARBA00023136"/>
    </source>
</evidence>
<dbReference type="GeneID" id="102802257"/>
<evidence type="ECO:0000313" key="12">
    <source>
        <dbReference type="Proteomes" id="UP000694865"/>
    </source>
</evidence>
<dbReference type="InterPro" id="IPR050943">
    <property type="entry name" value="Glycosyltr_29_Sialyltrsf"/>
</dbReference>
<evidence type="ECO:0000256" key="11">
    <source>
        <dbReference type="SAM" id="Phobius"/>
    </source>
</evidence>
<evidence type="ECO:0000256" key="2">
    <source>
        <dbReference type="ARBA" id="ARBA00006003"/>
    </source>
</evidence>
<evidence type="ECO:0000256" key="3">
    <source>
        <dbReference type="ARBA" id="ARBA00022676"/>
    </source>
</evidence>
<dbReference type="Gene3D" id="3.90.1480.20">
    <property type="entry name" value="Glycosyl transferase family 29"/>
    <property type="match status" value="1"/>
</dbReference>
<organism evidence="12 13">
    <name type="scientific">Saccoglossus kowalevskii</name>
    <name type="common">Acorn worm</name>
    <dbReference type="NCBI Taxonomy" id="10224"/>
    <lineage>
        <taxon>Eukaryota</taxon>
        <taxon>Metazoa</taxon>
        <taxon>Hemichordata</taxon>
        <taxon>Enteropneusta</taxon>
        <taxon>Harrimaniidae</taxon>
        <taxon>Saccoglossus</taxon>
    </lineage>
</organism>
<keyword evidence="9 11" id="KW-0472">Membrane</keyword>
<keyword evidence="3" id="KW-0328">Glycosyltransferase</keyword>
<comment type="similarity">
    <text evidence="2">Belongs to the glycosyltransferase 29 family.</text>
</comment>
<comment type="subcellular location">
    <subcellularLocation>
        <location evidence="1">Golgi apparatus membrane</location>
        <topology evidence="1">Single-pass type II membrane protein</topology>
    </subcellularLocation>
</comment>
<dbReference type="Proteomes" id="UP000694865">
    <property type="component" value="Unplaced"/>
</dbReference>
<name>A0ABM0MYF3_SACKO</name>
<evidence type="ECO:0000256" key="10">
    <source>
        <dbReference type="ARBA" id="ARBA00023180"/>
    </source>
</evidence>
<keyword evidence="5 11" id="KW-0812">Transmembrane</keyword>
<dbReference type="PANTHER" id="PTHR11987">
    <property type="entry name" value="ALPHA-2,8-SIALYLTRANSFERASE"/>
    <property type="match status" value="1"/>
</dbReference>
<keyword evidence="4" id="KW-0808">Transferase</keyword>
<keyword evidence="8" id="KW-0333">Golgi apparatus</keyword>
<dbReference type="InterPro" id="IPR038578">
    <property type="entry name" value="GT29-like_sf"/>
</dbReference>
<dbReference type="CDD" id="cd23963">
    <property type="entry name" value="GT29_ST8SIA"/>
    <property type="match status" value="1"/>
</dbReference>
<sequence length="378" mass="44103">MRLKRLHGRIGEQWRWMKRLNHHYLYLVIMEKRNSNSQLANCLLSWINLRSTLVFCVLTFMICIAMYGTMSATTRRLYTDTINRNILQRHLAKTSLKLRTWENNITRRAELRTRLDEHMKHTSFVCTQENTPIGAQYFDTFHSKKTMGIDAEKQRLLPKVSPFSNTTFKTCSIVGNSGILNNSKCGREIDSWDFVMRSNLQQIQPFVEDAGKKMNLTSLSPSLIVSRYKLFGKEFDVTNLLEAMQEYVGYMLWIPNSKGNAVMTFPVTQLVQENTEIEVLLLNSEHTEKFQEFWQLSKKTISTGLTLVSIALSMCEELHLYGFWPFPLTADGQSVEMHYSGDLQWSSYFSHHDYPSEFDLLTKLHYQGILKLHVDKCY</sequence>
<keyword evidence="10" id="KW-0325">Glycoprotein</keyword>
<feature type="transmembrane region" description="Helical" evidence="11">
    <location>
        <begin position="53"/>
        <end position="70"/>
    </location>
</feature>
<protein>
    <submittedName>
        <fullName evidence="13">CMP-N-acetylneuraminate-poly-alpha-2, 8-sialyltransferase-like</fullName>
    </submittedName>
</protein>
<gene>
    <name evidence="13" type="primary">LOC102802257</name>
</gene>
<dbReference type="RefSeq" id="XP_006825044.1">
    <property type="nucleotide sequence ID" value="XM_006824981.1"/>
</dbReference>
<dbReference type="Pfam" id="PF00777">
    <property type="entry name" value="Glyco_transf_29"/>
    <property type="match status" value="1"/>
</dbReference>
<evidence type="ECO:0000256" key="4">
    <source>
        <dbReference type="ARBA" id="ARBA00022679"/>
    </source>
</evidence>
<evidence type="ECO:0000256" key="8">
    <source>
        <dbReference type="ARBA" id="ARBA00023034"/>
    </source>
</evidence>
<keyword evidence="6" id="KW-0735">Signal-anchor</keyword>
<reference evidence="13" key="1">
    <citation type="submission" date="2025-08" db="UniProtKB">
        <authorList>
            <consortium name="RefSeq"/>
        </authorList>
    </citation>
    <scope>IDENTIFICATION</scope>
    <source>
        <tissue evidence="13">Testes</tissue>
    </source>
</reference>
<evidence type="ECO:0000256" key="6">
    <source>
        <dbReference type="ARBA" id="ARBA00022968"/>
    </source>
</evidence>